<dbReference type="Gene3D" id="2.40.50.180">
    <property type="entry name" value="CheA-289, Domain 4"/>
    <property type="match status" value="1"/>
</dbReference>
<gene>
    <name evidence="2" type="primary">cheW34H-3</name>
    <name evidence="2" type="ORF">AMYX_31410</name>
</gene>
<accession>A0A7I9VQJ8</accession>
<dbReference type="Pfam" id="PF01584">
    <property type="entry name" value="CheW"/>
    <property type="match status" value="1"/>
</dbReference>
<evidence type="ECO:0000313" key="2">
    <source>
        <dbReference type="EMBL" id="GEJ58400.1"/>
    </source>
</evidence>
<dbReference type="InterPro" id="IPR039315">
    <property type="entry name" value="CheW"/>
</dbReference>
<proteinExistence type="predicted"/>
<protein>
    <submittedName>
        <fullName evidence="2">Chemotaxis protein CheW</fullName>
    </submittedName>
</protein>
<dbReference type="Gene3D" id="2.30.30.40">
    <property type="entry name" value="SH3 Domains"/>
    <property type="match status" value="1"/>
</dbReference>
<dbReference type="Proteomes" id="UP000503640">
    <property type="component" value="Unassembled WGS sequence"/>
</dbReference>
<evidence type="ECO:0000313" key="3">
    <source>
        <dbReference type="Proteomes" id="UP000503640"/>
    </source>
</evidence>
<dbReference type="GO" id="GO:0006935">
    <property type="term" value="P:chemotaxis"/>
    <property type="evidence" value="ECO:0007669"/>
    <property type="project" value="InterPro"/>
</dbReference>
<dbReference type="GO" id="GO:0007165">
    <property type="term" value="P:signal transduction"/>
    <property type="evidence" value="ECO:0007669"/>
    <property type="project" value="InterPro"/>
</dbReference>
<dbReference type="SUPFAM" id="SSF50341">
    <property type="entry name" value="CheW-like"/>
    <property type="match status" value="1"/>
</dbReference>
<dbReference type="AlphaFoldDB" id="A0A7I9VQJ8"/>
<comment type="caution">
    <text evidence="2">The sequence shown here is derived from an EMBL/GenBank/DDBJ whole genome shotgun (WGS) entry which is preliminary data.</text>
</comment>
<name>A0A7I9VQJ8_9BACT</name>
<evidence type="ECO:0000259" key="1">
    <source>
        <dbReference type="PROSITE" id="PS50851"/>
    </source>
</evidence>
<organism evidence="2 3">
    <name type="scientific">Anaeromyxobacter diazotrophicus</name>
    <dbReference type="NCBI Taxonomy" id="2590199"/>
    <lineage>
        <taxon>Bacteria</taxon>
        <taxon>Pseudomonadati</taxon>
        <taxon>Myxococcota</taxon>
        <taxon>Myxococcia</taxon>
        <taxon>Myxococcales</taxon>
        <taxon>Cystobacterineae</taxon>
        <taxon>Anaeromyxobacteraceae</taxon>
        <taxon>Anaeromyxobacter</taxon>
    </lineage>
</organism>
<dbReference type="CDD" id="cd00732">
    <property type="entry name" value="CheW"/>
    <property type="match status" value="1"/>
</dbReference>
<reference evidence="3" key="1">
    <citation type="journal article" date="2020" name="Appl. Environ. Microbiol.">
        <title>Diazotrophic Anaeromyxobacter Isolates from Soils.</title>
        <authorList>
            <person name="Masuda Y."/>
            <person name="Yamanaka H."/>
            <person name="Xu Z.X."/>
            <person name="Shiratori Y."/>
            <person name="Aono T."/>
            <person name="Amachi S."/>
            <person name="Senoo K."/>
            <person name="Itoh H."/>
        </authorList>
    </citation>
    <scope>NUCLEOTIDE SEQUENCE [LARGE SCALE GENOMIC DNA]</scope>
    <source>
        <strain evidence="3">R267</strain>
    </source>
</reference>
<dbReference type="PANTHER" id="PTHR22617:SF41">
    <property type="entry name" value="CHEMOTAXIS SIGNAL TRANSDUCTION SYSTEM ADAPTOR PROTEIN CHEW"/>
    <property type="match status" value="1"/>
</dbReference>
<dbReference type="RefSeq" id="WP_176066902.1">
    <property type="nucleotide sequence ID" value="NZ_BJTG01000007.1"/>
</dbReference>
<dbReference type="SMART" id="SM00260">
    <property type="entry name" value="CheW"/>
    <property type="match status" value="1"/>
</dbReference>
<keyword evidence="3" id="KW-1185">Reference proteome</keyword>
<dbReference type="GO" id="GO:0005829">
    <property type="term" value="C:cytosol"/>
    <property type="evidence" value="ECO:0007669"/>
    <property type="project" value="TreeGrafter"/>
</dbReference>
<dbReference type="PANTHER" id="PTHR22617">
    <property type="entry name" value="CHEMOTAXIS SENSOR HISTIDINE KINASE-RELATED"/>
    <property type="match status" value="1"/>
</dbReference>
<sequence>MSASDATQRNQYLSFTLAGSDYAVGILQVREILQYETVTRVPSVPPSIRGVINLRGAVVPVLDLALKFGLEATPVTKRTCVLIVDASVGGESTVVGVMADAVREVLELGGDEVEPPPSFGTQVRVDYLVGMGKAGKGFVLLLDLDRVISAGERELAAQLGGEGGAPAGALAAGGSAPAAGEALVP</sequence>
<dbReference type="InterPro" id="IPR002545">
    <property type="entry name" value="CheW-lke_dom"/>
</dbReference>
<dbReference type="PROSITE" id="PS50851">
    <property type="entry name" value="CHEW"/>
    <property type="match status" value="1"/>
</dbReference>
<feature type="domain" description="CheW-like" evidence="1">
    <location>
        <begin position="9"/>
        <end position="153"/>
    </location>
</feature>
<dbReference type="EMBL" id="BJTG01000007">
    <property type="protein sequence ID" value="GEJ58400.1"/>
    <property type="molecule type" value="Genomic_DNA"/>
</dbReference>
<dbReference type="InterPro" id="IPR036061">
    <property type="entry name" value="CheW-like_dom_sf"/>
</dbReference>